<dbReference type="SUPFAM" id="SSF52490">
    <property type="entry name" value="Tubulin nucleotide-binding domain-like"/>
    <property type="match status" value="1"/>
</dbReference>
<evidence type="ECO:0000256" key="1">
    <source>
        <dbReference type="ARBA" id="ARBA00003757"/>
    </source>
</evidence>
<comment type="similarity">
    <text evidence="3">Belongs to the misato family.</text>
</comment>
<evidence type="ECO:0000313" key="9">
    <source>
        <dbReference type="Proteomes" id="UP000799436"/>
    </source>
</evidence>
<accession>A0A6G1L0K2</accession>
<reference evidence="8" key="1">
    <citation type="journal article" date="2020" name="Stud. Mycol.">
        <title>101 Dothideomycetes genomes: a test case for predicting lifestyles and emergence of pathogens.</title>
        <authorList>
            <person name="Haridas S."/>
            <person name="Albert R."/>
            <person name="Binder M."/>
            <person name="Bloem J."/>
            <person name="Labutti K."/>
            <person name="Salamov A."/>
            <person name="Andreopoulos B."/>
            <person name="Baker S."/>
            <person name="Barry K."/>
            <person name="Bills G."/>
            <person name="Bluhm B."/>
            <person name="Cannon C."/>
            <person name="Castanera R."/>
            <person name="Culley D."/>
            <person name="Daum C."/>
            <person name="Ezra D."/>
            <person name="Gonzalez J."/>
            <person name="Henrissat B."/>
            <person name="Kuo A."/>
            <person name="Liang C."/>
            <person name="Lipzen A."/>
            <person name="Lutzoni F."/>
            <person name="Magnuson J."/>
            <person name="Mondo S."/>
            <person name="Nolan M."/>
            <person name="Ohm R."/>
            <person name="Pangilinan J."/>
            <person name="Park H.-J."/>
            <person name="Ramirez L."/>
            <person name="Alfaro M."/>
            <person name="Sun H."/>
            <person name="Tritt A."/>
            <person name="Yoshinaga Y."/>
            <person name="Zwiers L.-H."/>
            <person name="Turgeon B."/>
            <person name="Goodwin S."/>
            <person name="Spatafora J."/>
            <person name="Crous P."/>
            <person name="Grigoriev I."/>
        </authorList>
    </citation>
    <scope>NUCLEOTIDE SEQUENCE</scope>
    <source>
        <strain evidence="8">CBS 116005</strain>
    </source>
</reference>
<dbReference type="EMBL" id="ML995873">
    <property type="protein sequence ID" value="KAF2766345.1"/>
    <property type="molecule type" value="Genomic_DNA"/>
</dbReference>
<evidence type="ECO:0000256" key="2">
    <source>
        <dbReference type="ARBA" id="ARBA00004173"/>
    </source>
</evidence>
<sequence length="504" mass="55773">MHEILTLQFGQQANYLGTHYWNTQESYFTYAGQEASPVDHDISFRAGIGADGHDTYTPRTLIYDLKGAFGTLRRENALYDVQSGGGRDGDGGGWGGATVPLRLPPVTPSRYQVALEQGGDLPTLTTETIRFWSDYNHLFYHPRSIVQLHEYEVQSQLMPFERWSAGEEFFGSLDREHDLLDRDLRPWLEECDQLQGMQVLTGWDDAWGGFAARYLERIADELGKGCRWVYGLSGAGRGLRERRGKAEAAVRSLVEFQGSASMVVPLHGCPGVLPRYVRVDAGSRWHTSALQAVLVESVSLPMRLRVAEAGRATFDAVEGALCNGGKRTVVSAGLSVDEGGGVDARADARVGNGVTNGCHREDDEDGLEELDIDFFPDFTLSPEPNSTRSRPRPHIFSTTTTLRSNTTSSSSLTASHRTHHSPIPFPTLPSFPQIFRFASQPQKLAIKARLETSTAVAGRLREMEDVVRRVVGVEEREALCEVLGAMKGEYEEGWSEEGEGWDDD</sequence>
<keyword evidence="9" id="KW-1185">Reference proteome</keyword>
<dbReference type="InterPro" id="IPR019605">
    <property type="entry name" value="Misato_II_tubulin-like"/>
</dbReference>
<dbReference type="Proteomes" id="UP000799436">
    <property type="component" value="Unassembled WGS sequence"/>
</dbReference>
<dbReference type="GO" id="GO:0007005">
    <property type="term" value="P:mitochondrion organization"/>
    <property type="evidence" value="ECO:0007669"/>
    <property type="project" value="InterPro"/>
</dbReference>
<feature type="compositionally biased region" description="Low complexity" evidence="5">
    <location>
        <begin position="397"/>
        <end position="415"/>
    </location>
</feature>
<evidence type="ECO:0000259" key="6">
    <source>
        <dbReference type="Pfam" id="PF10644"/>
    </source>
</evidence>
<dbReference type="PANTHER" id="PTHR13391">
    <property type="entry name" value="MITOCHONDRIAL DISTRIBUTION REGULATOR MISATO"/>
    <property type="match status" value="1"/>
</dbReference>
<gene>
    <name evidence="8" type="ORF">EJ03DRAFT_181171</name>
</gene>
<evidence type="ECO:0000256" key="4">
    <source>
        <dbReference type="ARBA" id="ARBA00023128"/>
    </source>
</evidence>
<evidence type="ECO:0000259" key="7">
    <source>
        <dbReference type="Pfam" id="PF14881"/>
    </source>
</evidence>
<keyword evidence="4" id="KW-0496">Mitochondrion</keyword>
<dbReference type="Pfam" id="PF10644">
    <property type="entry name" value="Misat_Tub_SegII"/>
    <property type="match status" value="1"/>
</dbReference>
<feature type="domain" description="DML1/Misato tubulin" evidence="7">
    <location>
        <begin position="122"/>
        <end position="304"/>
    </location>
</feature>
<protein>
    <submittedName>
        <fullName evidence="8">Tubulin nucleotide-binding domain-like protein</fullName>
    </submittedName>
</protein>
<evidence type="ECO:0000313" key="8">
    <source>
        <dbReference type="EMBL" id="KAF2766345.1"/>
    </source>
</evidence>
<dbReference type="OrthoDB" id="271881at2759"/>
<dbReference type="InterPro" id="IPR036525">
    <property type="entry name" value="Tubulin/FtsZ_GTPase_sf"/>
</dbReference>
<dbReference type="Gene3D" id="3.40.50.1440">
    <property type="entry name" value="Tubulin/FtsZ, GTPase domain"/>
    <property type="match status" value="1"/>
</dbReference>
<organism evidence="8 9">
    <name type="scientific">Teratosphaeria nubilosa</name>
    <dbReference type="NCBI Taxonomy" id="161662"/>
    <lineage>
        <taxon>Eukaryota</taxon>
        <taxon>Fungi</taxon>
        <taxon>Dikarya</taxon>
        <taxon>Ascomycota</taxon>
        <taxon>Pezizomycotina</taxon>
        <taxon>Dothideomycetes</taxon>
        <taxon>Dothideomycetidae</taxon>
        <taxon>Mycosphaerellales</taxon>
        <taxon>Teratosphaeriaceae</taxon>
        <taxon>Teratosphaeria</taxon>
    </lineage>
</organism>
<dbReference type="AlphaFoldDB" id="A0A6G1L0K2"/>
<comment type="subcellular location">
    <subcellularLocation>
        <location evidence="2">Mitochondrion</location>
    </subcellularLocation>
</comment>
<feature type="domain" description="Misato Segment II tubulin-like" evidence="6">
    <location>
        <begin position="2"/>
        <end position="117"/>
    </location>
</feature>
<comment type="function">
    <text evidence="1">Involved in the partitioning of the mitochondrial organelle and mitochondrial DNA (mtDNA) inheritance.</text>
</comment>
<feature type="region of interest" description="Disordered" evidence="5">
    <location>
        <begin position="381"/>
        <end position="419"/>
    </location>
</feature>
<dbReference type="Pfam" id="PF14881">
    <property type="entry name" value="Tubulin_3"/>
    <property type="match status" value="1"/>
</dbReference>
<name>A0A6G1L0K2_9PEZI</name>
<dbReference type="InterPro" id="IPR029209">
    <property type="entry name" value="DML1/Misato_tubulin"/>
</dbReference>
<evidence type="ECO:0000256" key="3">
    <source>
        <dbReference type="ARBA" id="ARBA00008507"/>
    </source>
</evidence>
<dbReference type="InterPro" id="IPR049942">
    <property type="entry name" value="DML1/Misato"/>
</dbReference>
<dbReference type="GO" id="GO:0005739">
    <property type="term" value="C:mitochondrion"/>
    <property type="evidence" value="ECO:0007669"/>
    <property type="project" value="UniProtKB-SubCell"/>
</dbReference>
<dbReference type="PANTHER" id="PTHR13391:SF0">
    <property type="entry name" value="PROTEIN MISATO HOMOLOG 1"/>
    <property type="match status" value="1"/>
</dbReference>
<evidence type="ECO:0000256" key="5">
    <source>
        <dbReference type="SAM" id="MobiDB-lite"/>
    </source>
</evidence>
<proteinExistence type="inferred from homology"/>